<feature type="domain" description="Type II secretion system protein GspF" evidence="7">
    <location>
        <begin position="187"/>
        <end position="315"/>
    </location>
</feature>
<evidence type="ECO:0000256" key="2">
    <source>
        <dbReference type="ARBA" id="ARBA00022475"/>
    </source>
</evidence>
<feature type="transmembrane region" description="Helical" evidence="6">
    <location>
        <begin position="118"/>
        <end position="140"/>
    </location>
</feature>
<gene>
    <name evidence="8" type="ORF">MNBD_ALPHA12-1419</name>
</gene>
<evidence type="ECO:0000313" key="8">
    <source>
        <dbReference type="EMBL" id="VAW21939.1"/>
    </source>
</evidence>
<feature type="transmembrane region" description="Helical" evidence="6">
    <location>
        <begin position="12"/>
        <end position="34"/>
    </location>
</feature>
<reference evidence="8" key="1">
    <citation type="submission" date="2018-06" db="EMBL/GenBank/DDBJ databases">
        <authorList>
            <person name="Zhirakovskaya E."/>
        </authorList>
    </citation>
    <scope>NUCLEOTIDE SEQUENCE</scope>
</reference>
<protein>
    <submittedName>
        <fullName evidence="8">Type II/IV secretion system protein TadC, associated with Flp pilus assembly</fullName>
    </submittedName>
</protein>
<dbReference type="PANTHER" id="PTHR35007">
    <property type="entry name" value="INTEGRAL MEMBRANE PROTEIN-RELATED"/>
    <property type="match status" value="1"/>
</dbReference>
<proteinExistence type="predicted"/>
<keyword evidence="4 6" id="KW-1133">Transmembrane helix</keyword>
<feature type="transmembrane region" description="Helical" evidence="6">
    <location>
        <begin position="299"/>
        <end position="320"/>
    </location>
</feature>
<dbReference type="GO" id="GO:0005886">
    <property type="term" value="C:plasma membrane"/>
    <property type="evidence" value="ECO:0007669"/>
    <property type="project" value="UniProtKB-SubCell"/>
</dbReference>
<dbReference type="PANTHER" id="PTHR35007:SF2">
    <property type="entry name" value="PILUS ASSEMBLE PROTEIN"/>
    <property type="match status" value="1"/>
</dbReference>
<evidence type="ECO:0000256" key="6">
    <source>
        <dbReference type="SAM" id="Phobius"/>
    </source>
</evidence>
<dbReference type="EMBL" id="UOEO01000191">
    <property type="protein sequence ID" value="VAW21939.1"/>
    <property type="molecule type" value="Genomic_DNA"/>
</dbReference>
<dbReference type="InterPro" id="IPR018076">
    <property type="entry name" value="T2SS_GspF_dom"/>
</dbReference>
<dbReference type="Pfam" id="PF00482">
    <property type="entry name" value="T2SSF"/>
    <property type="match status" value="1"/>
</dbReference>
<comment type="subcellular location">
    <subcellularLocation>
        <location evidence="1">Cell membrane</location>
        <topology evidence="1">Multi-pass membrane protein</topology>
    </subcellularLocation>
</comment>
<evidence type="ECO:0000256" key="3">
    <source>
        <dbReference type="ARBA" id="ARBA00022692"/>
    </source>
</evidence>
<evidence type="ECO:0000256" key="4">
    <source>
        <dbReference type="ARBA" id="ARBA00022989"/>
    </source>
</evidence>
<name>A0A3B0UBH5_9ZZZZ</name>
<keyword evidence="2" id="KW-1003">Cell membrane</keyword>
<evidence type="ECO:0000256" key="1">
    <source>
        <dbReference type="ARBA" id="ARBA00004651"/>
    </source>
</evidence>
<keyword evidence="5 6" id="KW-0472">Membrane</keyword>
<feature type="transmembrane region" description="Helical" evidence="6">
    <location>
        <begin position="146"/>
        <end position="168"/>
    </location>
</feature>
<accession>A0A3B0UBH5</accession>
<organism evidence="8">
    <name type="scientific">hydrothermal vent metagenome</name>
    <dbReference type="NCBI Taxonomy" id="652676"/>
    <lineage>
        <taxon>unclassified sequences</taxon>
        <taxon>metagenomes</taxon>
        <taxon>ecological metagenomes</taxon>
    </lineage>
</organism>
<dbReference type="AlphaFoldDB" id="A0A3B0UBH5"/>
<sequence>MNFVETLTNPNFLIAISAAISAMAIVFTFGSQFFDRSQVKDRIKRVAVERERMRGEEMARLREQQDGTRSSLRGTSERSIVKQTVDALSLRKAFLDESTVNKLAQAGYRGQNHLTTYLFMRFATPIILFAVSFFYLKFIIMPDRPLYLVALYAIMVGLVSSYLPTVLLKNRIIKRQQAIKKSWPDSLDLMLLCVESGMSIENAIKRVALELGEQNPVLAEELTLTTAELSFLESRAHAYENLAARTGLDGVRSVMTALIQADKYGTSVGQSLRVMAEEGREDRMMAAEKKAAALPPKMTVPLIVFFLPVLFIVIISPAIIKISATGGFGF</sequence>
<evidence type="ECO:0000256" key="5">
    <source>
        <dbReference type="ARBA" id="ARBA00023136"/>
    </source>
</evidence>
<keyword evidence="3 6" id="KW-0812">Transmembrane</keyword>
<evidence type="ECO:0000259" key="7">
    <source>
        <dbReference type="Pfam" id="PF00482"/>
    </source>
</evidence>